<feature type="domain" description="C2H2-type" evidence="10">
    <location>
        <begin position="1043"/>
        <end position="1066"/>
    </location>
</feature>
<evidence type="ECO:0000313" key="11">
    <source>
        <dbReference type="EnsemblMetazoa" id="AMIN006720-PA"/>
    </source>
</evidence>
<dbReference type="FunFam" id="3.30.160.60:FF:000512">
    <property type="entry name" value="zinc finger protein 197 isoform X1"/>
    <property type="match status" value="1"/>
</dbReference>
<feature type="domain" description="C2H2-type" evidence="10">
    <location>
        <begin position="1015"/>
        <end position="1042"/>
    </location>
</feature>
<keyword evidence="3" id="KW-0677">Repeat</keyword>
<feature type="domain" description="C2H2-type" evidence="10">
    <location>
        <begin position="930"/>
        <end position="957"/>
    </location>
</feature>
<feature type="compositionally biased region" description="Basic and acidic residues" evidence="9">
    <location>
        <begin position="531"/>
        <end position="553"/>
    </location>
</feature>
<evidence type="ECO:0000256" key="9">
    <source>
        <dbReference type="SAM" id="MobiDB-lite"/>
    </source>
</evidence>
<evidence type="ECO:0000313" key="12">
    <source>
        <dbReference type="Proteomes" id="UP000075920"/>
    </source>
</evidence>
<accession>A0A182W8P6</accession>
<evidence type="ECO:0000256" key="1">
    <source>
        <dbReference type="ARBA" id="ARBA00004123"/>
    </source>
</evidence>
<dbReference type="GO" id="GO:0001228">
    <property type="term" value="F:DNA-binding transcription activator activity, RNA polymerase II-specific"/>
    <property type="evidence" value="ECO:0007669"/>
    <property type="project" value="TreeGrafter"/>
</dbReference>
<feature type="region of interest" description="Disordered" evidence="9">
    <location>
        <begin position="859"/>
        <end position="883"/>
    </location>
</feature>
<dbReference type="Gene3D" id="3.30.160.60">
    <property type="entry name" value="Classic Zinc Finger"/>
    <property type="match status" value="6"/>
</dbReference>
<dbReference type="STRING" id="112268.A0A182W8P6"/>
<feature type="region of interest" description="Disordered" evidence="9">
    <location>
        <begin position="501"/>
        <end position="553"/>
    </location>
</feature>
<dbReference type="GO" id="GO:0003682">
    <property type="term" value="F:chromatin binding"/>
    <property type="evidence" value="ECO:0007669"/>
    <property type="project" value="UniProtKB-ARBA"/>
</dbReference>
<feature type="region of interest" description="Disordered" evidence="9">
    <location>
        <begin position="406"/>
        <end position="427"/>
    </location>
</feature>
<evidence type="ECO:0000256" key="6">
    <source>
        <dbReference type="ARBA" id="ARBA00023125"/>
    </source>
</evidence>
<dbReference type="FunFam" id="3.30.160.60:FF:000690">
    <property type="entry name" value="Zinc finger protein 354C"/>
    <property type="match status" value="1"/>
</dbReference>
<evidence type="ECO:0000256" key="4">
    <source>
        <dbReference type="ARBA" id="ARBA00022771"/>
    </source>
</evidence>
<dbReference type="PROSITE" id="PS00028">
    <property type="entry name" value="ZINC_FINGER_C2H2_1"/>
    <property type="match status" value="7"/>
</dbReference>
<comment type="subcellular location">
    <subcellularLocation>
        <location evidence="1">Nucleus</location>
    </subcellularLocation>
</comment>
<evidence type="ECO:0000256" key="8">
    <source>
        <dbReference type="PROSITE-ProRule" id="PRU00042"/>
    </source>
</evidence>
<feature type="domain" description="C2H2-type" evidence="10">
    <location>
        <begin position="958"/>
        <end position="986"/>
    </location>
</feature>
<dbReference type="FunFam" id="3.30.160.60:FF:002343">
    <property type="entry name" value="Zinc finger protein 33A"/>
    <property type="match status" value="1"/>
</dbReference>
<dbReference type="GO" id="GO:0005634">
    <property type="term" value="C:nucleus"/>
    <property type="evidence" value="ECO:0007669"/>
    <property type="project" value="UniProtKB-SubCell"/>
</dbReference>
<proteinExistence type="predicted"/>
<dbReference type="GO" id="GO:0000785">
    <property type="term" value="C:chromatin"/>
    <property type="evidence" value="ECO:0007669"/>
    <property type="project" value="UniProtKB-ARBA"/>
</dbReference>
<evidence type="ECO:0000256" key="7">
    <source>
        <dbReference type="ARBA" id="ARBA00023242"/>
    </source>
</evidence>
<dbReference type="Proteomes" id="UP000075920">
    <property type="component" value="Unassembled WGS sequence"/>
</dbReference>
<evidence type="ECO:0000256" key="5">
    <source>
        <dbReference type="ARBA" id="ARBA00022833"/>
    </source>
</evidence>
<reference evidence="12" key="1">
    <citation type="submission" date="2013-03" db="EMBL/GenBank/DDBJ databases">
        <title>The Genome Sequence of Anopheles minimus MINIMUS1.</title>
        <authorList>
            <consortium name="The Broad Institute Genomics Platform"/>
            <person name="Neafsey D.E."/>
            <person name="Walton C."/>
            <person name="Walker B."/>
            <person name="Young S.K."/>
            <person name="Zeng Q."/>
            <person name="Gargeya S."/>
            <person name="Fitzgerald M."/>
            <person name="Haas B."/>
            <person name="Abouelleil A."/>
            <person name="Allen A.W."/>
            <person name="Alvarado L."/>
            <person name="Arachchi H.M."/>
            <person name="Berlin A.M."/>
            <person name="Chapman S.B."/>
            <person name="Gainer-Dewar J."/>
            <person name="Goldberg J."/>
            <person name="Griggs A."/>
            <person name="Gujja S."/>
            <person name="Hansen M."/>
            <person name="Howarth C."/>
            <person name="Imamovic A."/>
            <person name="Ireland A."/>
            <person name="Larimer J."/>
            <person name="McCowan C."/>
            <person name="Murphy C."/>
            <person name="Pearson M."/>
            <person name="Poon T.W."/>
            <person name="Priest M."/>
            <person name="Roberts A."/>
            <person name="Saif S."/>
            <person name="Shea T."/>
            <person name="Sisk P."/>
            <person name="Sykes S."/>
            <person name="Wortman J."/>
            <person name="Nusbaum C."/>
            <person name="Birren B."/>
        </authorList>
    </citation>
    <scope>NUCLEOTIDE SEQUENCE [LARGE SCALE GENOMIC DNA]</scope>
    <source>
        <strain evidence="12">MINIMUS1</strain>
    </source>
</reference>
<dbReference type="PANTHER" id="PTHR24376:SF243">
    <property type="entry name" value="C2H2-TYPE DOMAIN-CONTAINING PROTEIN"/>
    <property type="match status" value="1"/>
</dbReference>
<name>A0A182W8P6_9DIPT</name>
<sequence length="1115" mass="122915">MDHLEHLSGSIDGHQDLSKGVLRTTMQSTDNTPLHFITSTGMAHSGREQEYIESTLLGTDLLSSQLPTNLLNDYINSVSSTASNAIGGMQSALLEQNYRPLTADELHTLISESSNDTPGTKDIPGFSTLSSYDKLINIGQSTSPMSNGLAQIAGTIDSYVHFPLHAAGSVTEGFDATTNVLVSVNAHQQQAEQQQHHHFSLPHPGMHLQHQTQGHLHHHQNIVEISSTQQISSLGHPQTSASSIGTLLPAVDVAMKVYSHNNSIIPIASTAPGSTDVHSNTTMTISSMSLNESPKRFFSCTTLPSLITHNQRSTFSIADSLVAQKCTAPNIVACESRTHDEEIVDCVASLENTSCALLGNMNLPHKKRLAKKLGDTKEGICNGVTEMDPSLMLANVQQATRDEVIEPEPMKPSDHSNYRDPPGRVNAVKSNASKLTTTQQSPSATQQTMGSFACQLCGKTVQDQLVFFNHLKEHYEPTNKDVAVPHTGSHAPALKAATVMSSENNSTLGKEATEGKKAKPKLPRVKHTKKLKNDRTIKQISAEDERQTQKTDPKAILPSSKCMNTAGSKARENHLKYPGVTDSAMIGLECSENGGEFSETEDMLEGIRNVVQKAQETVDTDTNEDLCLPNGDAWFPSASNGNDANGEPAATALQKQEEKTKLTLAGDTLGSHEINIASGGDNFLILISKTQFNDPELLPTEITDSTILKSLDPVTCEQLVHANTLDVPTRNISPKEPNLQQMQTLSSTVFPLQPSVDSLSESHPASYRSGEGLPIGPILELSPNVSNKFAVTSYVPSSHCGRIADMLKNEQQSEDDNDDGGVDASEYKMQLTGLEPLVAEVPDSRDEQQLEDYHFSDDEAADANEERFAPEVQDNERKANMWREDKGSLEANDSSTLHKYLCKVVNCGRWFKSKTAFAYHQLQHTGERPHKCQACQKCFFTCSALKVHERLHSGEKPYKCEECGHHFRQWGDLKYHKISKHSNEKCHKCEFCGKDFARRYSLVLHRRIHTNEKNFVCEYCNKAFRASTYLQSHRMIHTGEKPHQCTVCDKKFRCHGDLNRHQKTHSRVCKTEPAISEQEKVVDEDEEKLSAVVKGKTKVKRENVTQKNNNSIVLV</sequence>
<keyword evidence="4 8" id="KW-0863">Zinc-finger</keyword>
<feature type="compositionally biased region" description="Basic and acidic residues" evidence="9">
    <location>
        <begin position="406"/>
        <end position="422"/>
    </location>
</feature>
<evidence type="ECO:0000256" key="2">
    <source>
        <dbReference type="ARBA" id="ARBA00022723"/>
    </source>
</evidence>
<dbReference type="FunFam" id="3.30.160.60:FF:000446">
    <property type="entry name" value="Zinc finger protein"/>
    <property type="match status" value="1"/>
</dbReference>
<dbReference type="GO" id="GO:0040029">
    <property type="term" value="P:epigenetic regulation of gene expression"/>
    <property type="evidence" value="ECO:0007669"/>
    <property type="project" value="UniProtKB-ARBA"/>
</dbReference>
<dbReference type="VEuPathDB" id="VectorBase:AMIN006720"/>
<dbReference type="SMART" id="SM00355">
    <property type="entry name" value="ZnF_C2H2"/>
    <property type="match status" value="7"/>
</dbReference>
<dbReference type="InterPro" id="IPR036236">
    <property type="entry name" value="Znf_C2H2_sf"/>
</dbReference>
<keyword evidence="12" id="KW-1185">Reference proteome</keyword>
<dbReference type="AlphaFoldDB" id="A0A182W8P6"/>
<dbReference type="PROSITE" id="PS50157">
    <property type="entry name" value="ZINC_FINGER_C2H2_2"/>
    <property type="match status" value="6"/>
</dbReference>
<keyword evidence="5" id="KW-0862">Zinc</keyword>
<dbReference type="GO" id="GO:0000978">
    <property type="term" value="F:RNA polymerase II cis-regulatory region sequence-specific DNA binding"/>
    <property type="evidence" value="ECO:0007669"/>
    <property type="project" value="TreeGrafter"/>
</dbReference>
<feature type="domain" description="C2H2-type" evidence="10">
    <location>
        <begin position="900"/>
        <end position="929"/>
    </location>
</feature>
<keyword evidence="2" id="KW-0479">Metal-binding</keyword>
<keyword evidence="7" id="KW-0539">Nucleus</keyword>
<dbReference type="EnsemblMetazoa" id="AMIN006720-RA">
    <property type="protein sequence ID" value="AMIN006720-PA"/>
    <property type="gene ID" value="AMIN006720"/>
</dbReference>
<dbReference type="Pfam" id="PF00096">
    <property type="entry name" value="zf-C2H2"/>
    <property type="match status" value="3"/>
</dbReference>
<keyword evidence="6" id="KW-0238">DNA-binding</keyword>
<dbReference type="InterPro" id="IPR013087">
    <property type="entry name" value="Znf_C2H2_type"/>
</dbReference>
<dbReference type="PANTHER" id="PTHR24376">
    <property type="entry name" value="ZINC FINGER PROTEIN"/>
    <property type="match status" value="1"/>
</dbReference>
<evidence type="ECO:0000256" key="3">
    <source>
        <dbReference type="ARBA" id="ARBA00022737"/>
    </source>
</evidence>
<evidence type="ECO:0000259" key="10">
    <source>
        <dbReference type="PROSITE" id="PS50157"/>
    </source>
</evidence>
<feature type="compositionally biased region" description="Basic and acidic residues" evidence="9">
    <location>
        <begin position="864"/>
        <end position="883"/>
    </location>
</feature>
<feature type="compositionally biased region" description="Basic residues" evidence="9">
    <location>
        <begin position="518"/>
        <end position="530"/>
    </location>
</feature>
<organism evidence="11 12">
    <name type="scientific">Anopheles minimus</name>
    <dbReference type="NCBI Taxonomy" id="112268"/>
    <lineage>
        <taxon>Eukaryota</taxon>
        <taxon>Metazoa</taxon>
        <taxon>Ecdysozoa</taxon>
        <taxon>Arthropoda</taxon>
        <taxon>Hexapoda</taxon>
        <taxon>Insecta</taxon>
        <taxon>Pterygota</taxon>
        <taxon>Neoptera</taxon>
        <taxon>Endopterygota</taxon>
        <taxon>Diptera</taxon>
        <taxon>Nematocera</taxon>
        <taxon>Culicoidea</taxon>
        <taxon>Culicidae</taxon>
        <taxon>Anophelinae</taxon>
        <taxon>Anopheles</taxon>
    </lineage>
</organism>
<dbReference type="FunFam" id="3.30.160.60:FF:000065">
    <property type="entry name" value="B-cell CLL/lymphoma 6, member B"/>
    <property type="match status" value="1"/>
</dbReference>
<dbReference type="SUPFAM" id="SSF57667">
    <property type="entry name" value="beta-beta-alpha zinc fingers"/>
    <property type="match status" value="3"/>
</dbReference>
<feature type="domain" description="C2H2-type" evidence="10">
    <location>
        <begin position="987"/>
        <end position="1014"/>
    </location>
</feature>
<reference evidence="11" key="2">
    <citation type="submission" date="2020-05" db="UniProtKB">
        <authorList>
            <consortium name="EnsemblMetazoa"/>
        </authorList>
    </citation>
    <scope>IDENTIFICATION</scope>
    <source>
        <strain evidence="11">MINIMUS1</strain>
    </source>
</reference>
<dbReference type="GO" id="GO:0008270">
    <property type="term" value="F:zinc ion binding"/>
    <property type="evidence" value="ECO:0007669"/>
    <property type="project" value="UniProtKB-KW"/>
</dbReference>
<protein>
    <recommendedName>
        <fullName evidence="10">C2H2-type domain-containing protein</fullName>
    </recommendedName>
</protein>